<comment type="caution">
    <text evidence="4">The sequence shown here is derived from an EMBL/GenBank/DDBJ whole genome shotgun (WGS) entry which is preliminary data.</text>
</comment>
<dbReference type="InterPro" id="IPR009057">
    <property type="entry name" value="Homeodomain-like_sf"/>
</dbReference>
<dbReference type="Gene3D" id="1.10.357.10">
    <property type="entry name" value="Tetracycline Repressor, domain 2"/>
    <property type="match status" value="1"/>
</dbReference>
<dbReference type="Proteomes" id="UP000525923">
    <property type="component" value="Unassembled WGS sequence"/>
</dbReference>
<feature type="DNA-binding region" description="H-T-H motif" evidence="2">
    <location>
        <begin position="25"/>
        <end position="44"/>
    </location>
</feature>
<dbReference type="PANTHER" id="PTHR43479:SF22">
    <property type="entry name" value="TRANSCRIPTIONAL REGULATOR, TETR FAMILY"/>
    <property type="match status" value="1"/>
</dbReference>
<dbReference type="AlphaFoldDB" id="A0A7W8FTQ5"/>
<evidence type="ECO:0000313" key="4">
    <source>
        <dbReference type="EMBL" id="MBB5181779.1"/>
    </source>
</evidence>
<accession>A0A7W8FTQ5</accession>
<dbReference type="EMBL" id="JACHHE010000013">
    <property type="protein sequence ID" value="MBB5181779.1"/>
    <property type="molecule type" value="Genomic_DNA"/>
</dbReference>
<gene>
    <name evidence="4" type="ORF">HNQ44_003253</name>
</gene>
<dbReference type="Pfam" id="PF00440">
    <property type="entry name" value="TetR_N"/>
    <property type="match status" value="1"/>
</dbReference>
<dbReference type="PROSITE" id="PS50977">
    <property type="entry name" value="HTH_TETR_2"/>
    <property type="match status" value="1"/>
</dbReference>
<dbReference type="RefSeq" id="WP_135505205.1">
    <property type="nucleotide sequence ID" value="NZ_JACHHE010000013.1"/>
</dbReference>
<dbReference type="PANTHER" id="PTHR43479">
    <property type="entry name" value="ACREF/ENVCD OPERON REPRESSOR-RELATED"/>
    <property type="match status" value="1"/>
</dbReference>
<reference evidence="4 5" key="1">
    <citation type="submission" date="2020-08" db="EMBL/GenBank/DDBJ databases">
        <title>Genomic Encyclopedia of Type Strains, Phase IV (KMG-IV): sequencing the most valuable type-strain genomes for metagenomic binning, comparative biology and taxonomic classification.</title>
        <authorList>
            <person name="Goeker M."/>
        </authorList>
    </citation>
    <scope>NUCLEOTIDE SEQUENCE [LARGE SCALE GENOMIC DNA]</scope>
    <source>
        <strain evidence="4 5">DSM 15895</strain>
    </source>
</reference>
<dbReference type="InterPro" id="IPR050624">
    <property type="entry name" value="HTH-type_Tx_Regulator"/>
</dbReference>
<protein>
    <submittedName>
        <fullName evidence="4">AcrR family transcriptional regulator</fullName>
    </submittedName>
</protein>
<organism evidence="4 5">
    <name type="scientific">Planococcus koreensis</name>
    <dbReference type="NCBI Taxonomy" id="112331"/>
    <lineage>
        <taxon>Bacteria</taxon>
        <taxon>Bacillati</taxon>
        <taxon>Bacillota</taxon>
        <taxon>Bacilli</taxon>
        <taxon>Bacillales</taxon>
        <taxon>Caryophanaceae</taxon>
        <taxon>Planococcus</taxon>
    </lineage>
</organism>
<dbReference type="PROSITE" id="PS01081">
    <property type="entry name" value="HTH_TETR_1"/>
    <property type="match status" value="1"/>
</dbReference>
<dbReference type="PRINTS" id="PR00455">
    <property type="entry name" value="HTHTETR"/>
</dbReference>
<dbReference type="InterPro" id="IPR001647">
    <property type="entry name" value="HTH_TetR"/>
</dbReference>
<evidence type="ECO:0000313" key="5">
    <source>
        <dbReference type="Proteomes" id="UP000525923"/>
    </source>
</evidence>
<dbReference type="InterPro" id="IPR023772">
    <property type="entry name" value="DNA-bd_HTH_TetR-type_CS"/>
</dbReference>
<name>A0A7W8FTQ5_9BACL</name>
<evidence type="ECO:0000256" key="1">
    <source>
        <dbReference type="ARBA" id="ARBA00023125"/>
    </source>
</evidence>
<keyword evidence="5" id="KW-1185">Reference proteome</keyword>
<proteinExistence type="predicted"/>
<evidence type="ECO:0000256" key="2">
    <source>
        <dbReference type="PROSITE-ProRule" id="PRU00335"/>
    </source>
</evidence>
<sequence length="285" mass="31790">MNPKKQNIINAAYTLFINKGYNASSIQDILDEAGVSKGTFYNYFTSKTQCLIAIMESISSELSQLRMAAAAGRPVNDPKVLAEQLSIRIKLNREKNIFSLYESIFYSQDQELKEFSKLTYLKELDWIASRIVDVFGNEAKPYALDNAASLHGSIQQLFHLWKVTSHEMLPTDELASFVVRRLEVTMAHQIATGDRFMRISGLYPKKHAENLSPTELGAQLESYSKSVADGDATAQLVAFLGSELQANKPRKAVIESVLGTVANKTGHDAELLALLEQVWKQLAKL</sequence>
<keyword evidence="1 2" id="KW-0238">DNA-binding</keyword>
<dbReference type="SUPFAM" id="SSF46689">
    <property type="entry name" value="Homeodomain-like"/>
    <property type="match status" value="1"/>
</dbReference>
<dbReference type="GO" id="GO:0003677">
    <property type="term" value="F:DNA binding"/>
    <property type="evidence" value="ECO:0007669"/>
    <property type="project" value="UniProtKB-UniRule"/>
</dbReference>
<feature type="domain" description="HTH tetR-type" evidence="3">
    <location>
        <begin position="2"/>
        <end position="62"/>
    </location>
</feature>
<dbReference type="OrthoDB" id="9812993at2"/>
<evidence type="ECO:0000259" key="3">
    <source>
        <dbReference type="PROSITE" id="PS50977"/>
    </source>
</evidence>